<comment type="caution">
    <text evidence="2">The sequence shown here is derived from an EMBL/GenBank/DDBJ whole genome shotgun (WGS) entry which is preliminary data.</text>
</comment>
<sequence>MEQLFPLLIGLAVFAYKIYENFNKQKKEAEQRMRQQKRPVQQQHKPQPVPVTPPPPPVVKKEKYSTMSHQKVVRESNEIPAEVLKLREERERLKSDKKIQVPIPVSASKEEKVVFDLRQAVIQQAILERPYH</sequence>
<reference evidence="2 3" key="1">
    <citation type="submission" date="2009-01" db="EMBL/GenBank/DDBJ databases">
        <authorList>
            <person name="Qin X."/>
            <person name="Bachman B."/>
            <person name="Battles P."/>
            <person name="Bell A."/>
            <person name="Bess C."/>
            <person name="Bickham C."/>
            <person name="Chaboub L."/>
            <person name="Chen D."/>
            <person name="Coyle M."/>
            <person name="Deiros D.R."/>
            <person name="Dinh H."/>
            <person name="Forbes L."/>
            <person name="Fowler G."/>
            <person name="Francisco L."/>
            <person name="Fu Q."/>
            <person name="Gubbala S."/>
            <person name="Hale W."/>
            <person name="Han Y."/>
            <person name="Hemphill L."/>
            <person name="Highlander S.K."/>
            <person name="Hirani K."/>
            <person name="Hogues M."/>
            <person name="Jackson L."/>
            <person name="Jakkamsetti A."/>
            <person name="Javaid M."/>
            <person name="Jiang H."/>
            <person name="Korchina V."/>
            <person name="Kovar C."/>
            <person name="Lara F."/>
            <person name="Lee S."/>
            <person name="Mata R."/>
            <person name="Mathew T."/>
            <person name="Moen C."/>
            <person name="Morales K."/>
            <person name="Munidasa M."/>
            <person name="Nazareth L."/>
            <person name="Ngo R."/>
            <person name="Nguyen L."/>
            <person name="Okwuonu G."/>
            <person name="Ongeri F."/>
            <person name="Patil S."/>
            <person name="Petrosino J."/>
            <person name="Pham C."/>
            <person name="Pham P."/>
            <person name="Pu L.-L."/>
            <person name="Puazo M."/>
            <person name="Raj R."/>
            <person name="Reid J."/>
            <person name="Rouhana J."/>
            <person name="Saada N."/>
            <person name="Shang Y."/>
            <person name="Simmons D."/>
            <person name="Thornton R."/>
            <person name="Warren J."/>
            <person name="Weissenberger G."/>
            <person name="Zhang J."/>
            <person name="Zhang L."/>
            <person name="Zhou C."/>
            <person name="Zhu D."/>
            <person name="Muzny D."/>
            <person name="Worley K."/>
            <person name="Gibbs R."/>
        </authorList>
    </citation>
    <scope>NUCLEOTIDE SEQUENCE [LARGE SCALE GENOMIC DNA]</scope>
    <source>
        <strain evidence="2 3">ATCC 33300</strain>
    </source>
</reference>
<organism evidence="2 3">
    <name type="scientific">Sphingobacterium spiritivorum ATCC 33300</name>
    <dbReference type="NCBI Taxonomy" id="525372"/>
    <lineage>
        <taxon>Bacteria</taxon>
        <taxon>Pseudomonadati</taxon>
        <taxon>Bacteroidota</taxon>
        <taxon>Sphingobacteriia</taxon>
        <taxon>Sphingobacteriales</taxon>
        <taxon>Sphingobacteriaceae</taxon>
        <taxon>Sphingobacterium</taxon>
    </lineage>
</organism>
<proteinExistence type="predicted"/>
<dbReference type="HOGENOM" id="CLU_1991249_0_0_10"/>
<protein>
    <submittedName>
        <fullName evidence="2">Uncharacterized protein</fullName>
    </submittedName>
</protein>
<dbReference type="AlphaFoldDB" id="C2FWN5"/>
<evidence type="ECO:0000313" key="2">
    <source>
        <dbReference type="EMBL" id="EEI92649.1"/>
    </source>
</evidence>
<gene>
    <name evidence="2" type="ORF">HMPREF0765_1741</name>
</gene>
<feature type="region of interest" description="Disordered" evidence="1">
    <location>
        <begin position="26"/>
        <end position="72"/>
    </location>
</feature>
<evidence type="ECO:0000313" key="3">
    <source>
        <dbReference type="Proteomes" id="UP000006241"/>
    </source>
</evidence>
<feature type="compositionally biased region" description="Pro residues" evidence="1">
    <location>
        <begin position="47"/>
        <end position="58"/>
    </location>
</feature>
<evidence type="ECO:0000256" key="1">
    <source>
        <dbReference type="SAM" id="MobiDB-lite"/>
    </source>
</evidence>
<dbReference type="EMBL" id="ACHB01000041">
    <property type="protein sequence ID" value="EEI92649.1"/>
    <property type="molecule type" value="Genomic_DNA"/>
</dbReference>
<name>C2FWN5_SPHSI</name>
<dbReference type="Proteomes" id="UP000006241">
    <property type="component" value="Unassembled WGS sequence"/>
</dbReference>
<accession>C2FWN5</accession>
<dbReference type="RefSeq" id="WP_003011218.1">
    <property type="nucleotide sequence ID" value="NZ_GG668634.1"/>
</dbReference>